<dbReference type="EMBL" id="JALIEB010000001">
    <property type="protein sequence ID" value="MCV3270165.1"/>
    <property type="molecule type" value="Genomic_DNA"/>
</dbReference>
<gene>
    <name evidence="1" type="ORF">MUB52_01880</name>
</gene>
<dbReference type="RefSeq" id="WP_263842484.1">
    <property type="nucleotide sequence ID" value="NZ_JALIEB010000001.1"/>
</dbReference>
<organism evidence="1 2">
    <name type="scientific">Roseobacter sinensis</name>
    <dbReference type="NCBI Taxonomy" id="2931391"/>
    <lineage>
        <taxon>Bacteria</taxon>
        <taxon>Pseudomonadati</taxon>
        <taxon>Pseudomonadota</taxon>
        <taxon>Alphaproteobacteria</taxon>
        <taxon>Rhodobacterales</taxon>
        <taxon>Roseobacteraceae</taxon>
        <taxon>Roseobacter</taxon>
    </lineage>
</organism>
<proteinExistence type="predicted"/>
<accession>A0ABT3B9D0</accession>
<protein>
    <submittedName>
        <fullName evidence="1">Uncharacterized protein</fullName>
    </submittedName>
</protein>
<comment type="caution">
    <text evidence="1">The sequence shown here is derived from an EMBL/GenBank/DDBJ whole genome shotgun (WGS) entry which is preliminary data.</text>
</comment>
<keyword evidence="2" id="KW-1185">Reference proteome</keyword>
<reference evidence="1 2" key="1">
    <citation type="submission" date="2022-04" db="EMBL/GenBank/DDBJ databases">
        <title>Roseobacter sp. WL0113 is a bacterium isolated from neritic sediment.</title>
        <authorList>
            <person name="Wang L."/>
            <person name="He W."/>
            <person name="Zhang D.-F."/>
        </authorList>
    </citation>
    <scope>NUCLEOTIDE SEQUENCE [LARGE SCALE GENOMIC DNA]</scope>
    <source>
        <strain evidence="1 2">WL0113</strain>
    </source>
</reference>
<evidence type="ECO:0000313" key="1">
    <source>
        <dbReference type="EMBL" id="MCV3270165.1"/>
    </source>
</evidence>
<dbReference type="Proteomes" id="UP001208690">
    <property type="component" value="Unassembled WGS sequence"/>
</dbReference>
<evidence type="ECO:0000313" key="2">
    <source>
        <dbReference type="Proteomes" id="UP001208690"/>
    </source>
</evidence>
<sequence>MIDDIARKAGNANRVNMIYAAPQSSLFSVPIVAEKVGCRCKSAVSRR</sequence>
<name>A0ABT3B9D0_9RHOB</name>